<comment type="caution">
    <text evidence="1">The sequence shown here is derived from an EMBL/GenBank/DDBJ whole genome shotgun (WGS) entry which is preliminary data.</text>
</comment>
<evidence type="ECO:0000313" key="1">
    <source>
        <dbReference type="EMBL" id="MBB5142186.1"/>
    </source>
</evidence>
<dbReference type="EMBL" id="JACHGO010000001">
    <property type="protein sequence ID" value="MBB5142186.1"/>
    <property type="molecule type" value="Genomic_DNA"/>
</dbReference>
<evidence type="ECO:0000313" key="2">
    <source>
        <dbReference type="Proteomes" id="UP000539075"/>
    </source>
</evidence>
<reference evidence="1 2" key="1">
    <citation type="submission" date="2020-08" db="EMBL/GenBank/DDBJ databases">
        <title>Genomic Encyclopedia of Type Strains, Phase IV (KMG-IV): sequencing the most valuable type-strain genomes for metagenomic binning, comparative biology and taxonomic classification.</title>
        <authorList>
            <person name="Goeker M."/>
        </authorList>
    </citation>
    <scope>NUCLEOTIDE SEQUENCE [LARGE SCALE GENOMIC DNA]</scope>
    <source>
        <strain evidence="1 2">DSM 11275</strain>
    </source>
</reference>
<dbReference type="RefSeq" id="WP_183717457.1">
    <property type="nucleotide sequence ID" value="NZ_JACHGO010000001.1"/>
</dbReference>
<name>A0A7W8BYS5_9BACT</name>
<organism evidence="1 2">
    <name type="scientific">Desulfovibrio intestinalis</name>
    <dbReference type="NCBI Taxonomy" id="58621"/>
    <lineage>
        <taxon>Bacteria</taxon>
        <taxon>Pseudomonadati</taxon>
        <taxon>Thermodesulfobacteriota</taxon>
        <taxon>Desulfovibrionia</taxon>
        <taxon>Desulfovibrionales</taxon>
        <taxon>Desulfovibrionaceae</taxon>
        <taxon>Desulfovibrio</taxon>
    </lineage>
</organism>
<protein>
    <submittedName>
        <fullName evidence="1">Uncharacterized protein</fullName>
    </submittedName>
</protein>
<accession>A0A7W8BYS5</accession>
<proteinExistence type="predicted"/>
<keyword evidence="2" id="KW-1185">Reference proteome</keyword>
<dbReference type="AlphaFoldDB" id="A0A7W8BYS5"/>
<dbReference type="Proteomes" id="UP000539075">
    <property type="component" value="Unassembled WGS sequence"/>
</dbReference>
<sequence>MDRDKIELEKLEQLCREVISGVLLTCESELIKHGGEIKGLPSAAMAVRESILTFLALISLE</sequence>
<gene>
    <name evidence="1" type="ORF">HNQ38_000249</name>
</gene>